<evidence type="ECO:0000313" key="2">
    <source>
        <dbReference type="Proteomes" id="UP000241645"/>
    </source>
</evidence>
<sequence>MMFGNAKATSALDSGNQVFLESSNVSLIMNRFILKLDFNIFRLYSLSSKLTKKVLVSVPTRSVISDWLKYGKAFFI</sequence>
<gene>
    <name evidence="1" type="ORF">C7R92_26755</name>
</gene>
<dbReference type="EMBL" id="PXZO01000059">
    <property type="protein sequence ID" value="PSK04626.1"/>
    <property type="molecule type" value="Genomic_DNA"/>
</dbReference>
<dbReference type="Proteomes" id="UP000241645">
    <property type="component" value="Unassembled WGS sequence"/>
</dbReference>
<name>A0ABX5FHU4_9BACL</name>
<comment type="caution">
    <text evidence="1">The sequence shown here is derived from an EMBL/GenBank/DDBJ whole genome shotgun (WGS) entry which is preliminary data.</text>
</comment>
<proteinExistence type="predicted"/>
<reference evidence="1 2" key="1">
    <citation type="submission" date="2018-03" db="EMBL/GenBank/DDBJ databases">
        <title>Brevisbacillus phylogenomics.</title>
        <authorList>
            <person name="Dunlap C."/>
        </authorList>
    </citation>
    <scope>NUCLEOTIDE SEQUENCE [LARGE SCALE GENOMIC DNA]</scope>
    <source>
        <strain evidence="1 2">NRRL B-41110</strain>
    </source>
</reference>
<evidence type="ECO:0000313" key="1">
    <source>
        <dbReference type="EMBL" id="PSK04626.1"/>
    </source>
</evidence>
<keyword evidence="2" id="KW-1185">Reference proteome</keyword>
<accession>A0ABX5FHU4</accession>
<protein>
    <submittedName>
        <fullName evidence="1">Uncharacterized protein</fullName>
    </submittedName>
</protein>
<organism evidence="1 2">
    <name type="scientific">Brevibacillus porteri</name>
    <dbReference type="NCBI Taxonomy" id="2126350"/>
    <lineage>
        <taxon>Bacteria</taxon>
        <taxon>Bacillati</taxon>
        <taxon>Bacillota</taxon>
        <taxon>Bacilli</taxon>
        <taxon>Bacillales</taxon>
        <taxon>Paenibacillaceae</taxon>
        <taxon>Brevibacillus</taxon>
    </lineage>
</organism>